<dbReference type="SUPFAM" id="SSF46785">
    <property type="entry name" value="Winged helix' DNA-binding domain"/>
    <property type="match status" value="1"/>
</dbReference>
<proteinExistence type="predicted"/>
<accession>A0A4D8Q9R2</accession>
<keyword evidence="1" id="KW-0805">Transcription regulation</keyword>
<dbReference type="PROSITE" id="PS50949">
    <property type="entry name" value="HTH_GNTR"/>
    <property type="match status" value="1"/>
</dbReference>
<protein>
    <submittedName>
        <fullName evidence="6">GntR family transcriptional regulator</fullName>
    </submittedName>
</protein>
<dbReference type="Proteomes" id="UP000298596">
    <property type="component" value="Plasmid p3"/>
</dbReference>
<reference evidence="6 7" key="1">
    <citation type="submission" date="2018-09" db="EMBL/GenBank/DDBJ databases">
        <title>Whole genome based analysis of evolution and adaptive divergence in Indian and Brazilian strains of Azospirillum brasilense.</title>
        <authorList>
            <person name="Singh C."/>
            <person name="Tripathi A.K."/>
        </authorList>
    </citation>
    <scope>NUCLEOTIDE SEQUENCE [LARGE SCALE GENOMIC DNA]</scope>
    <source>
        <strain evidence="6 7">MTCC4036</strain>
        <plasmid evidence="6 7">p3</plasmid>
    </source>
</reference>
<evidence type="ECO:0000259" key="5">
    <source>
        <dbReference type="PROSITE" id="PS50949"/>
    </source>
</evidence>
<evidence type="ECO:0000313" key="6">
    <source>
        <dbReference type="EMBL" id="QCO06101.1"/>
    </source>
</evidence>
<dbReference type="InterPro" id="IPR036388">
    <property type="entry name" value="WH-like_DNA-bd_sf"/>
</dbReference>
<dbReference type="AlphaFoldDB" id="A0A4D8Q9R2"/>
<geneLocation type="plasmid" evidence="6">
    <name>p3</name>
</geneLocation>
<dbReference type="GO" id="GO:0003677">
    <property type="term" value="F:DNA binding"/>
    <property type="evidence" value="ECO:0007669"/>
    <property type="project" value="UniProtKB-KW"/>
</dbReference>
<dbReference type="SMART" id="SM00345">
    <property type="entry name" value="HTH_GNTR"/>
    <property type="match status" value="1"/>
</dbReference>
<keyword evidence="3" id="KW-0804">Transcription</keyword>
<dbReference type="Gene3D" id="1.20.120.530">
    <property type="entry name" value="GntR ligand-binding domain-like"/>
    <property type="match status" value="1"/>
</dbReference>
<feature type="domain" description="HTH gntR-type" evidence="5">
    <location>
        <begin position="70"/>
        <end position="140"/>
    </location>
</feature>
<dbReference type="InterPro" id="IPR036390">
    <property type="entry name" value="WH_DNA-bd_sf"/>
</dbReference>
<gene>
    <name evidence="6" type="ORF">D3867_29580</name>
</gene>
<dbReference type="Gene3D" id="1.10.10.10">
    <property type="entry name" value="Winged helix-like DNA-binding domain superfamily/Winged helix DNA-binding domain"/>
    <property type="match status" value="1"/>
</dbReference>
<dbReference type="EMBL" id="CP032333">
    <property type="protein sequence ID" value="QCO06101.1"/>
    <property type="molecule type" value="Genomic_DNA"/>
</dbReference>
<evidence type="ECO:0000256" key="1">
    <source>
        <dbReference type="ARBA" id="ARBA00023015"/>
    </source>
</evidence>
<keyword evidence="6" id="KW-0614">Plasmid</keyword>
<organism evidence="6 7">
    <name type="scientific">Azospirillum brasilense</name>
    <dbReference type="NCBI Taxonomy" id="192"/>
    <lineage>
        <taxon>Bacteria</taxon>
        <taxon>Pseudomonadati</taxon>
        <taxon>Pseudomonadota</taxon>
        <taxon>Alphaproteobacteria</taxon>
        <taxon>Rhodospirillales</taxon>
        <taxon>Azospirillaceae</taxon>
        <taxon>Azospirillum</taxon>
    </lineage>
</organism>
<feature type="region of interest" description="Disordered" evidence="4">
    <location>
        <begin position="1"/>
        <end position="51"/>
    </location>
</feature>
<dbReference type="PANTHER" id="PTHR43537:SF45">
    <property type="entry name" value="GNTR FAMILY REGULATORY PROTEIN"/>
    <property type="match status" value="1"/>
</dbReference>
<dbReference type="Pfam" id="PF00392">
    <property type="entry name" value="GntR"/>
    <property type="match status" value="1"/>
</dbReference>
<evidence type="ECO:0000313" key="7">
    <source>
        <dbReference type="Proteomes" id="UP000298596"/>
    </source>
</evidence>
<dbReference type="SMART" id="SM00895">
    <property type="entry name" value="FCD"/>
    <property type="match status" value="1"/>
</dbReference>
<evidence type="ECO:0000256" key="2">
    <source>
        <dbReference type="ARBA" id="ARBA00023125"/>
    </source>
</evidence>
<dbReference type="InterPro" id="IPR011711">
    <property type="entry name" value="GntR_C"/>
</dbReference>
<sequence length="297" mass="32589">MVASWPSIDLATVRPRPASERLADGKAGPIGTGSTDMNPTPSRHAASTETVAKPAAYPDGREADAPWPWQADSQLIYRDLRNAIVSLHRRPGEILDERSLAEDYGASRPKVRQAINRLSDEQLVERQPHHRRVRLGVARIPLRALPEAGEMRKALETRVVRYAARRATADQIARLRAAIERQRICETAGDIDGFHAADEAFHALLSEVAGYPGFWTTVGRVKAQLDRCRRLGLLVFGGMGPVIVEHEAIVAAIAAHDPDRAAALMASHLDGVSGTITKLRSEVPGYFYEPENPHSSR</sequence>
<dbReference type="InterPro" id="IPR008920">
    <property type="entry name" value="TF_FadR/GntR_C"/>
</dbReference>
<feature type="compositionally biased region" description="Polar residues" evidence="4">
    <location>
        <begin position="32"/>
        <end position="50"/>
    </location>
</feature>
<keyword evidence="2" id="KW-0238">DNA-binding</keyword>
<dbReference type="InterPro" id="IPR000524">
    <property type="entry name" value="Tscrpt_reg_HTH_GntR"/>
</dbReference>
<evidence type="ECO:0000256" key="3">
    <source>
        <dbReference type="ARBA" id="ARBA00023163"/>
    </source>
</evidence>
<dbReference type="PANTHER" id="PTHR43537">
    <property type="entry name" value="TRANSCRIPTIONAL REGULATOR, GNTR FAMILY"/>
    <property type="match status" value="1"/>
</dbReference>
<name>A0A4D8Q9R2_AZOBR</name>
<evidence type="ECO:0000256" key="4">
    <source>
        <dbReference type="SAM" id="MobiDB-lite"/>
    </source>
</evidence>
<dbReference type="Pfam" id="PF07729">
    <property type="entry name" value="FCD"/>
    <property type="match status" value="1"/>
</dbReference>
<dbReference type="GO" id="GO:0003700">
    <property type="term" value="F:DNA-binding transcription factor activity"/>
    <property type="evidence" value="ECO:0007669"/>
    <property type="project" value="InterPro"/>
</dbReference>
<dbReference type="SUPFAM" id="SSF48008">
    <property type="entry name" value="GntR ligand-binding domain-like"/>
    <property type="match status" value="1"/>
</dbReference>